<reference evidence="2 3" key="1">
    <citation type="journal article" date="2020" name="bioRxiv">
        <title>Sequence and annotation of 42 cannabis genomes reveals extensive copy number variation in cannabinoid synthesis and pathogen resistance genes.</title>
        <authorList>
            <person name="Mckernan K.J."/>
            <person name="Helbert Y."/>
            <person name="Kane L.T."/>
            <person name="Ebling H."/>
            <person name="Zhang L."/>
            <person name="Liu B."/>
            <person name="Eaton Z."/>
            <person name="Mclaughlin S."/>
            <person name="Kingan S."/>
            <person name="Baybayan P."/>
            <person name="Concepcion G."/>
            <person name="Jordan M."/>
            <person name="Riva A."/>
            <person name="Barbazuk W."/>
            <person name="Harkins T."/>
        </authorList>
    </citation>
    <scope>NUCLEOTIDE SEQUENCE [LARGE SCALE GENOMIC DNA]</scope>
    <source>
        <strain evidence="3">cv. Jamaican Lion 4</strain>
        <tissue evidence="2">Leaf</tissue>
    </source>
</reference>
<dbReference type="PANTHER" id="PTHR47481">
    <property type="match status" value="1"/>
</dbReference>
<evidence type="ECO:0008006" key="4">
    <source>
        <dbReference type="Google" id="ProtNLM"/>
    </source>
</evidence>
<gene>
    <name evidence="2" type="ORF">G4B88_001117</name>
</gene>
<dbReference type="AlphaFoldDB" id="A0A7J6DMG3"/>
<evidence type="ECO:0000313" key="2">
    <source>
        <dbReference type="EMBL" id="KAF4347126.1"/>
    </source>
</evidence>
<accession>A0A7J6DMG3</accession>
<organism evidence="2 3">
    <name type="scientific">Cannabis sativa</name>
    <name type="common">Hemp</name>
    <name type="synonym">Marijuana</name>
    <dbReference type="NCBI Taxonomy" id="3483"/>
    <lineage>
        <taxon>Eukaryota</taxon>
        <taxon>Viridiplantae</taxon>
        <taxon>Streptophyta</taxon>
        <taxon>Embryophyta</taxon>
        <taxon>Tracheophyta</taxon>
        <taxon>Spermatophyta</taxon>
        <taxon>Magnoliopsida</taxon>
        <taxon>eudicotyledons</taxon>
        <taxon>Gunneridae</taxon>
        <taxon>Pentapetalae</taxon>
        <taxon>rosids</taxon>
        <taxon>fabids</taxon>
        <taxon>Rosales</taxon>
        <taxon>Cannabaceae</taxon>
        <taxon>Cannabis</taxon>
    </lineage>
</organism>
<evidence type="ECO:0000313" key="3">
    <source>
        <dbReference type="Proteomes" id="UP000583929"/>
    </source>
</evidence>
<feature type="region of interest" description="Disordered" evidence="1">
    <location>
        <begin position="1"/>
        <end position="32"/>
    </location>
</feature>
<proteinExistence type="predicted"/>
<dbReference type="EMBL" id="JAATIQ010000856">
    <property type="protein sequence ID" value="KAF4347126.1"/>
    <property type="molecule type" value="Genomic_DNA"/>
</dbReference>
<name>A0A7J6DMG3_CANSA</name>
<sequence>MAPHNPEIQSRSSAHTATTAAQAPANPPWNPFQNSLHSSLTVKLDRSNFLAWKSQVIPTVIGHGLDDILLGGISPPERSVNGQPNPEFTIWKRKDQLLLSWLRSSMSESVLGSLAQFQSSYSAWRALEQRYASQSKACILQIKSQLSTIQKGNLSILDYLEKVKILADFLSVAGTPMDENDLIMHLLNGLGPEFDPVVVHVTSLIDDISLESIQSLLLTHESRLERHFTIANSSTKISANLAVADEQEEITSGSITQLKKLLLLLQTISLVVMMIRNASRYYSPQELTTLILFSLNSSSNSLTLYLVFSILEYQHRQLVKLVEQWESVSKRKRTCVIILAHFVEGFIEYDKYSMSFATTPLIHDTNVSSAATHEVHSPTGAINAATPESTSSHHPAALSPSNIDATAVLPASIDVGKSRPHAMYPSQDYGMAKEAPCFFFHLNLQLVFGISVDLVVLRALYTIKEHAKEKRREEMFTPRAYRFPISWRVLGGWRIEDASNFVITK</sequence>
<feature type="compositionally biased region" description="Polar residues" evidence="1">
    <location>
        <begin position="386"/>
        <end position="397"/>
    </location>
</feature>
<feature type="region of interest" description="Disordered" evidence="1">
    <location>
        <begin position="378"/>
        <end position="397"/>
    </location>
</feature>
<evidence type="ECO:0000256" key="1">
    <source>
        <dbReference type="SAM" id="MobiDB-lite"/>
    </source>
</evidence>
<dbReference type="Proteomes" id="UP000583929">
    <property type="component" value="Unassembled WGS sequence"/>
</dbReference>
<keyword evidence="3" id="KW-1185">Reference proteome</keyword>
<dbReference type="PANTHER" id="PTHR47481:SF31">
    <property type="entry name" value="OS01G0873500 PROTEIN"/>
    <property type="match status" value="1"/>
</dbReference>
<feature type="compositionally biased region" description="Low complexity" evidence="1">
    <location>
        <begin position="9"/>
        <end position="24"/>
    </location>
</feature>
<protein>
    <recommendedName>
        <fullName evidence="4">Retrotransposon Copia-like N-terminal domain-containing protein</fullName>
    </recommendedName>
</protein>
<comment type="caution">
    <text evidence="2">The sequence shown here is derived from an EMBL/GenBank/DDBJ whole genome shotgun (WGS) entry which is preliminary data.</text>
</comment>
<dbReference type="Pfam" id="PF14223">
    <property type="entry name" value="Retrotran_gag_2"/>
    <property type="match status" value="1"/>
</dbReference>